<evidence type="ECO:0000259" key="11">
    <source>
        <dbReference type="PROSITE" id="PS51643"/>
    </source>
</evidence>
<evidence type="ECO:0000256" key="8">
    <source>
        <dbReference type="ARBA" id="ARBA00022840"/>
    </source>
</evidence>
<dbReference type="CDD" id="cd17930">
    <property type="entry name" value="DEXHc_cas3"/>
    <property type="match status" value="1"/>
</dbReference>
<dbReference type="InterPro" id="IPR011545">
    <property type="entry name" value="DEAD/DEAH_box_helicase_dom"/>
</dbReference>
<accession>D6GST4</accession>
<keyword evidence="9" id="KW-0051">Antiviral defense</keyword>
<reference evidence="13" key="1">
    <citation type="submission" date="2010-12" db="EMBL/GenBank/DDBJ databases">
        <title>The genome sequence of Filifactor alocis strain ATCC 35896.</title>
        <authorList>
            <consortium name="The Broad Institute Genome Sequencing Platform"/>
            <person name="Ward D."/>
            <person name="Earl A."/>
            <person name="Feldgarden M."/>
            <person name="Young S.K."/>
            <person name="Gargeya S."/>
            <person name="Zeng Q."/>
            <person name="Alvarado L."/>
            <person name="Berlin A."/>
            <person name="Bochicchio J."/>
            <person name="Chapman S.B."/>
            <person name="Chen Z."/>
            <person name="Freedman E."/>
            <person name="Gellesch M."/>
            <person name="Goldberg J."/>
            <person name="Griggs A."/>
            <person name="Gujja S."/>
            <person name="Heilman E."/>
            <person name="Heiman D."/>
            <person name="Howarth C."/>
            <person name="Mehta T."/>
            <person name="Neiman D."/>
            <person name="Pearson M."/>
            <person name="Roberts A."/>
            <person name="Saif S."/>
            <person name="Shea T."/>
            <person name="Shenoy N."/>
            <person name="Sisk P."/>
            <person name="Stolte C."/>
            <person name="Sykes S."/>
            <person name="White J."/>
            <person name="Yandava C."/>
            <person name="Izard J."/>
            <person name="Blanton J.M."/>
            <person name="Baranova O.V."/>
            <person name="Tanner A.C."/>
            <person name="Dewhirst F.E."/>
            <person name="Haas B."/>
            <person name="Nusbaum C."/>
            <person name="Birren B."/>
        </authorList>
    </citation>
    <scope>NUCLEOTIDE SEQUENCE [LARGE SCALE GENOMIC DNA]</scope>
    <source>
        <strain evidence="13">ATCC 35896 / D40 B5</strain>
    </source>
</reference>
<keyword evidence="6 12" id="KW-0378">Hydrolase</keyword>
<name>D6GST4_FILAD</name>
<evidence type="ECO:0000256" key="1">
    <source>
        <dbReference type="ARBA" id="ARBA00006847"/>
    </source>
</evidence>
<dbReference type="Gene3D" id="3.40.50.300">
    <property type="entry name" value="P-loop containing nucleotide triphosphate hydrolases"/>
    <property type="match status" value="2"/>
</dbReference>
<dbReference type="GO" id="GO:0004386">
    <property type="term" value="F:helicase activity"/>
    <property type="evidence" value="ECO:0007669"/>
    <property type="project" value="UniProtKB-KW"/>
</dbReference>
<evidence type="ECO:0000256" key="3">
    <source>
        <dbReference type="ARBA" id="ARBA00022722"/>
    </source>
</evidence>
<protein>
    <submittedName>
        <fullName evidence="12">CRISPR-associated endonuclease Cas3-HD</fullName>
        <ecNumber evidence="12">3.1.-.-</ecNumber>
    </submittedName>
</protein>
<dbReference type="RefSeq" id="WP_014261707.1">
    <property type="nucleotide sequence ID" value="NC_016630.1"/>
</dbReference>
<dbReference type="Pfam" id="PF00270">
    <property type="entry name" value="DEAD"/>
    <property type="match status" value="1"/>
</dbReference>
<dbReference type="CDD" id="cd09641">
    <property type="entry name" value="Cas3''_I"/>
    <property type="match status" value="1"/>
</dbReference>
<evidence type="ECO:0000256" key="7">
    <source>
        <dbReference type="ARBA" id="ARBA00022806"/>
    </source>
</evidence>
<keyword evidence="8" id="KW-0067">ATP-binding</keyword>
<dbReference type="InterPro" id="IPR011528">
    <property type="entry name" value="NERD"/>
</dbReference>
<evidence type="ECO:0000256" key="2">
    <source>
        <dbReference type="ARBA" id="ARBA00009046"/>
    </source>
</evidence>
<dbReference type="InterPro" id="IPR038257">
    <property type="entry name" value="CRISPR-assoc_Cas3_HD_sf"/>
</dbReference>
<keyword evidence="13" id="KW-1185">Reference proteome</keyword>
<evidence type="ECO:0000256" key="4">
    <source>
        <dbReference type="ARBA" id="ARBA00022723"/>
    </source>
</evidence>
<dbReference type="Pfam" id="PF01966">
    <property type="entry name" value="HD"/>
    <property type="match status" value="1"/>
</dbReference>
<dbReference type="InterPro" id="IPR054712">
    <property type="entry name" value="Cas3-like_dom"/>
</dbReference>
<keyword evidence="7" id="KW-0347">Helicase</keyword>
<dbReference type="PROSITE" id="PS51643">
    <property type="entry name" value="HD_CAS3"/>
    <property type="match status" value="1"/>
</dbReference>
<dbReference type="EMBL" id="CP002390">
    <property type="protein sequence ID" value="EFE27919.1"/>
    <property type="molecule type" value="Genomic_DNA"/>
</dbReference>
<dbReference type="SUPFAM" id="SSF52540">
    <property type="entry name" value="P-loop containing nucleoside triphosphate hydrolases"/>
    <property type="match status" value="1"/>
</dbReference>
<dbReference type="GO" id="GO:0005524">
    <property type="term" value="F:ATP binding"/>
    <property type="evidence" value="ECO:0007669"/>
    <property type="project" value="UniProtKB-KW"/>
</dbReference>
<dbReference type="GO" id="GO:0051607">
    <property type="term" value="P:defense response to virus"/>
    <property type="evidence" value="ECO:0007669"/>
    <property type="project" value="UniProtKB-KW"/>
</dbReference>
<dbReference type="InterPro" id="IPR006483">
    <property type="entry name" value="CRISPR-assoc_Cas3_HD"/>
</dbReference>
<dbReference type="GO" id="GO:0046872">
    <property type="term" value="F:metal ion binding"/>
    <property type="evidence" value="ECO:0007669"/>
    <property type="project" value="UniProtKB-KW"/>
</dbReference>
<dbReference type="GO" id="GO:0003676">
    <property type="term" value="F:nucleic acid binding"/>
    <property type="evidence" value="ECO:0007669"/>
    <property type="project" value="InterPro"/>
</dbReference>
<dbReference type="Proteomes" id="UP000007468">
    <property type="component" value="Chromosome"/>
</dbReference>
<evidence type="ECO:0000256" key="5">
    <source>
        <dbReference type="ARBA" id="ARBA00022741"/>
    </source>
</evidence>
<dbReference type="PATRIC" id="fig|546269.5.peg.33"/>
<feature type="domain" description="HD Cas3-type" evidence="11">
    <location>
        <begin position="14"/>
        <end position="246"/>
    </location>
</feature>
<organism evidence="12 13">
    <name type="scientific">Filifactor alocis (strain ATCC 35896 / CCUG 47790 / D40 B5)</name>
    <name type="common">Fusobacterium alocis</name>
    <dbReference type="NCBI Taxonomy" id="546269"/>
    <lineage>
        <taxon>Bacteria</taxon>
        <taxon>Bacillati</taxon>
        <taxon>Bacillota</taxon>
        <taxon>Clostridia</taxon>
        <taxon>Peptostreptococcales</taxon>
        <taxon>Filifactoraceae</taxon>
        <taxon>Filifactor</taxon>
    </lineage>
</organism>
<dbReference type="STRING" id="546269.HMPREF0389_01171"/>
<evidence type="ECO:0000259" key="10">
    <source>
        <dbReference type="PROSITE" id="PS50965"/>
    </source>
</evidence>
<proteinExistence type="inferred from homology"/>
<dbReference type="NCBIfam" id="TIGR01587">
    <property type="entry name" value="cas3_core"/>
    <property type="match status" value="1"/>
</dbReference>
<dbReference type="eggNOG" id="COG1203">
    <property type="taxonomic scope" value="Bacteria"/>
</dbReference>
<keyword evidence="4" id="KW-0479">Metal-binding</keyword>
<sequence>MHNSSNLLAHYDRENQKEQLLTNHLLNTATIASDIGKEIGMGNLCFLLGVLHDSGKADIQFQTMLKNMPGSKNIRVIHSTAGAYFLFETKYNRNLEDRKESKSYNEFIEVCMYVIEAHHGLFDIVGKRDEDGFSGMDYVNKIFERVEHYQADSRYDKEKLKHFIDNEVALIVKSELGFDSIEELIDSAFQEYHHIMEQFTKNYVPFESESEKNRKRNKNHKLKERRFFDMMLVRLLLSIIKTADVEDTINAYDFLIQRRTEEEIRCLKRHYIERIEGEYKKYHRNNNATKPINQMRNQIADTLLVKGQQDNAGIYRLEVPTGAGKTKAVLRYALHQMDDKSKNRFVYITAFLSVLEQNAGEIKAVIGEDGVLEHHSNVDLFHGTDKYSKGSFDEKEDIEYVQRSFIVDSWDSPVVLTTMVQFFSTLFKGKSANLRRFSSLINSVIVIDEVQSLPIEVMYFFNLTMNFLRNVMNCTVVLCTATQPIYDDKSIRHKLQYGSLSEENKNADLVLLSQEDRKCFDRYSVKKFKDRTVDSLENSHTSIEEVSQFVFENRDKSILIVVNTKAAAGSIVRSIDALNIPESDVYYLTTNLCPAHRKNIISEIKERLSLGDKIICVSTQLIEAGVDVDFELVMRSYAGLDSIVQVAGRCNREGKLPNGGEVILFNPDEGIEHTKRILGIADKKKITEEILAQRHGEIQLGSLVEEFYTSYYFNEADSSNRMEYRLKNDESSLFDLFIKGGGIVKSDIKNETGSLRGRLREVADKFQLISDDTEGVFVFYEDGIEDLNDLLRIAEQRMISSQDWLKIKQLIRKLQPYSINIYQSNKLNEFVDSYLNGSIKVLQNDHYNERFGASEEIDSLII</sequence>
<dbReference type="InterPro" id="IPR006674">
    <property type="entry name" value="HD_domain"/>
</dbReference>
<comment type="similarity">
    <text evidence="2">In the central section; belongs to the CRISPR-associated helicase Cas3 family.</text>
</comment>
<comment type="similarity">
    <text evidence="1">In the N-terminal section; belongs to the CRISPR-associated nuclease Cas3-HD family.</text>
</comment>
<evidence type="ECO:0000256" key="9">
    <source>
        <dbReference type="ARBA" id="ARBA00023118"/>
    </source>
</evidence>
<evidence type="ECO:0000313" key="13">
    <source>
        <dbReference type="Proteomes" id="UP000007468"/>
    </source>
</evidence>
<dbReference type="KEGG" id="faa:HMPREF0389_01171"/>
<dbReference type="GO" id="GO:0004519">
    <property type="term" value="F:endonuclease activity"/>
    <property type="evidence" value="ECO:0007669"/>
    <property type="project" value="UniProtKB-KW"/>
</dbReference>
<dbReference type="InterPro" id="IPR027417">
    <property type="entry name" value="P-loop_NTPase"/>
</dbReference>
<gene>
    <name evidence="12" type="ordered locus">HMPREF0389_01171</name>
</gene>
<dbReference type="Pfam" id="PF22590">
    <property type="entry name" value="Cas3-like_C_2"/>
    <property type="match status" value="1"/>
</dbReference>
<dbReference type="Gene3D" id="1.10.3210.30">
    <property type="match status" value="1"/>
</dbReference>
<dbReference type="AlphaFoldDB" id="D6GST4"/>
<feature type="domain" description="NERD" evidence="10">
    <location>
        <begin position="819"/>
        <end position="862"/>
    </location>
</feature>
<dbReference type="NCBIfam" id="TIGR01596">
    <property type="entry name" value="cas3_HD"/>
    <property type="match status" value="1"/>
</dbReference>
<keyword evidence="5" id="KW-0547">Nucleotide-binding</keyword>
<evidence type="ECO:0000313" key="12">
    <source>
        <dbReference type="EMBL" id="EFE27919.1"/>
    </source>
</evidence>
<dbReference type="OrthoDB" id="9810236at2"/>
<keyword evidence="3" id="KW-0540">Nuclease</keyword>
<dbReference type="InterPro" id="IPR006474">
    <property type="entry name" value="Helicase_Cas3_CRISPR-ass_core"/>
</dbReference>
<keyword evidence="12" id="KW-0255">Endonuclease</keyword>
<dbReference type="GO" id="GO:0016787">
    <property type="term" value="F:hydrolase activity"/>
    <property type="evidence" value="ECO:0007669"/>
    <property type="project" value="UniProtKB-KW"/>
</dbReference>
<dbReference type="EC" id="3.1.-.-" evidence="12"/>
<dbReference type="PROSITE" id="PS50965">
    <property type="entry name" value="NERD"/>
    <property type="match status" value="1"/>
</dbReference>
<evidence type="ECO:0000256" key="6">
    <source>
        <dbReference type="ARBA" id="ARBA00022801"/>
    </source>
</evidence>